<keyword evidence="1" id="KW-0812">Transmembrane</keyword>
<dbReference type="RefSeq" id="WP_144228871.1">
    <property type="nucleotide sequence ID" value="NZ_CBCRVV010000022.1"/>
</dbReference>
<evidence type="ECO:0000313" key="3">
    <source>
        <dbReference type="Proteomes" id="UP000315648"/>
    </source>
</evidence>
<gene>
    <name evidence="2" type="ORF">FPL22_04315</name>
</gene>
<feature type="transmembrane region" description="Helical" evidence="1">
    <location>
        <begin position="24"/>
        <end position="46"/>
    </location>
</feature>
<evidence type="ECO:0000313" key="2">
    <source>
        <dbReference type="EMBL" id="TSJ78530.1"/>
    </source>
</evidence>
<sequence>MSLPPAAPFPSGHTVTRKRGQQGFALLITITLLSFLVLLLVSLASLTRVETQVASNSIQLAQARQNALMGLQIALGELQKHAGPDQRVTAPATAVYPKKDVTTATGELFDKYRARAVTAAHNTYLTPAERINWETDLRAWWNTGNRNPYWTAVFDSSLRRDGQTSSSQYGEPKRNQLPVWLVSGNERLGFNPRIDTTYPTGYFTPDVDVATLAPTADDIIKLVDKTGPAAADSVDGMSGRVQVVRQPVSDPSNNTLGHYAYWVADESTKANFSVRDPYFNNNDPTSVDYRNRLQVPQRVGWERITGFDTSGSTVALNDPVFEKALVHQQLQLIDPNFTAPVKNNFHHLTTYSRSILTDTVIGGLKKDLTVFFEGTGAGINPTDPIFDRSLYASNDPRFGTSNAGFPKIASATNIPTWGEAKEWFDSTATGFAGTVPVTRGRAPILANFQVFYAFTHENGVIQMHMLPCVVLWNPFDAGLSSTTYRLKWRHNFAYANFGVATQGMADPTPADATDGTAITDSSNVKHLVHKLQGMDWFDGSASNFKTFYANFSAANPWSSITGPAYRFAPFDRGPSAAANAYAPAPSDPNSTWVTYEFTTSFEAGQAKIFTVGSSQKVSASDLHAGTQVVQLLNDFVPDFPASYYFDVARIVDPSGTGTATPSSSNTVRVYATQSPIASPTVMSMQLSTKGGDLLWRNEYNGNPGNPAHSVRTNPGMVYDQPSTWRLLRDRHQWEITPKGTVSSGDPASAVIGITRGRLEPFSVSQSSFYGSSQGTRMQASTLFVRAFSLYNIAAPSLDLNTKLEGSRAGASTNNTDKFSLLQLMRGESGEKAAWDIDQSQVTGADTEGFALISWTISNGLNNDGLNRLPLRQVKRASARLLSLGQLQQANLSPLAWEPAFPVGNSEASPYVDRARIAGIESYPVGSATSSTFSADTTYYRPQGILPNDSQNRGLDNSYLLNESLWDGYFLSSIPQSGSLELDNSQPLPNSRHRFSNTNGLTTGDVRDFNTGAAYLTNIGALNVNSTSVEAWKALLIAFRGLSYASDDRTGAAVAAAIPISRTLDPLGGNVEFTFSGKNNASIAAVSTHRNYTKLFTGFRYLTDSMIQALAERIVDEVRLRGPFYSLGDFINRRLVAPEGAYTSGSTWQTARTSNQNPAYATDGVHTYGNGGGSAYNSFVGLAGLNGALQRAINVSGINGGINYPISPVDNNDRVFRFELDPTKLNNATNIPMEVLPQVGHYLDTEHLAGAPIGEAGSLMSHAPGFVTQADILSMIGPALTARGDTFLIRTYGDTLNPATGEVTGRAWLEAVVQRTVTPVTPAAVTGADRFKPNDAFGRRFVVVSMRWLSPEDL</sequence>
<keyword evidence="1" id="KW-1133">Transmembrane helix</keyword>
<name>A0A556QPG0_9BACT</name>
<protein>
    <recommendedName>
        <fullName evidence="4">Verru_Chthon cassette protein A</fullName>
    </recommendedName>
</protein>
<keyword evidence="1" id="KW-0472">Membrane</keyword>
<evidence type="ECO:0008006" key="4">
    <source>
        <dbReference type="Google" id="ProtNLM"/>
    </source>
</evidence>
<proteinExistence type="predicted"/>
<accession>A0A556QPG0</accession>
<comment type="caution">
    <text evidence="2">The sequence shown here is derived from an EMBL/GenBank/DDBJ whole genome shotgun (WGS) entry which is preliminary data.</text>
</comment>
<reference evidence="2 3" key="1">
    <citation type="submission" date="2019-07" db="EMBL/GenBank/DDBJ databases">
        <title>Description of 53C-WASEF.</title>
        <authorList>
            <person name="Pitt A."/>
            <person name="Hahn M.W."/>
        </authorList>
    </citation>
    <scope>NUCLEOTIDE SEQUENCE [LARGE SCALE GENOMIC DNA]</scope>
    <source>
        <strain evidence="2 3">53C-WASEF</strain>
    </source>
</reference>
<keyword evidence="3" id="KW-1185">Reference proteome</keyword>
<organism evidence="2 3">
    <name type="scientific">Rariglobus hedericola</name>
    <dbReference type="NCBI Taxonomy" id="2597822"/>
    <lineage>
        <taxon>Bacteria</taxon>
        <taxon>Pseudomonadati</taxon>
        <taxon>Verrucomicrobiota</taxon>
        <taxon>Opitutia</taxon>
        <taxon>Opitutales</taxon>
        <taxon>Opitutaceae</taxon>
        <taxon>Rariglobus</taxon>
    </lineage>
</organism>
<dbReference type="Proteomes" id="UP000315648">
    <property type="component" value="Unassembled WGS sequence"/>
</dbReference>
<evidence type="ECO:0000256" key="1">
    <source>
        <dbReference type="SAM" id="Phobius"/>
    </source>
</evidence>
<dbReference type="EMBL" id="VMBG01000001">
    <property type="protein sequence ID" value="TSJ78530.1"/>
    <property type="molecule type" value="Genomic_DNA"/>
</dbReference>